<feature type="compositionally biased region" description="Basic and acidic residues" evidence="1">
    <location>
        <begin position="33"/>
        <end position="46"/>
    </location>
</feature>
<evidence type="ECO:0000313" key="4">
    <source>
        <dbReference type="Proteomes" id="UP000199673"/>
    </source>
</evidence>
<proteinExistence type="predicted"/>
<dbReference type="AlphaFoldDB" id="A0A1I7AVP1"/>
<dbReference type="OrthoDB" id="839483at2"/>
<name>A0A1I7AVP1_9BACT</name>
<evidence type="ECO:0000256" key="2">
    <source>
        <dbReference type="SAM" id="SignalP"/>
    </source>
</evidence>
<dbReference type="Proteomes" id="UP000199673">
    <property type="component" value="Unassembled WGS sequence"/>
</dbReference>
<protein>
    <submittedName>
        <fullName evidence="3">Uncharacterized protein</fullName>
    </submittedName>
</protein>
<feature type="chain" id="PRO_5011757204" evidence="2">
    <location>
        <begin position="32"/>
        <end position="119"/>
    </location>
</feature>
<feature type="compositionally biased region" description="Basic and acidic residues" evidence="1">
    <location>
        <begin position="84"/>
        <end position="98"/>
    </location>
</feature>
<evidence type="ECO:0000256" key="1">
    <source>
        <dbReference type="SAM" id="MobiDB-lite"/>
    </source>
</evidence>
<gene>
    <name evidence="3" type="ORF">SAMN04489724_2240</name>
</gene>
<dbReference type="EMBL" id="FPBF01000002">
    <property type="protein sequence ID" value="SFT78971.1"/>
    <property type="molecule type" value="Genomic_DNA"/>
</dbReference>
<reference evidence="4" key="1">
    <citation type="submission" date="2016-10" db="EMBL/GenBank/DDBJ databases">
        <authorList>
            <person name="Varghese N."/>
            <person name="Submissions S."/>
        </authorList>
    </citation>
    <scope>NUCLEOTIDE SEQUENCE [LARGE SCALE GENOMIC DNA]</scope>
    <source>
        <strain evidence="4">DSM 23445</strain>
    </source>
</reference>
<keyword evidence="4" id="KW-1185">Reference proteome</keyword>
<keyword evidence="2" id="KW-0732">Signal</keyword>
<feature type="signal peptide" evidence="2">
    <location>
        <begin position="1"/>
        <end position="31"/>
    </location>
</feature>
<sequence>MTLIKDFSFKKLTIISLAVLGLCFCAGSAMAQSERDKPEGERERPLSKPQSQENMSDVGDVQVGDNQPPVVVANPTTSAKTVAPKKDTQVSGEGKKPETTSSTLSFNIFLYIVDKFKAD</sequence>
<evidence type="ECO:0000313" key="3">
    <source>
        <dbReference type="EMBL" id="SFT78971.1"/>
    </source>
</evidence>
<accession>A0A1I7AVP1</accession>
<organism evidence="3 4">
    <name type="scientific">Algoriphagus locisalis</name>
    <dbReference type="NCBI Taxonomy" id="305507"/>
    <lineage>
        <taxon>Bacteria</taxon>
        <taxon>Pseudomonadati</taxon>
        <taxon>Bacteroidota</taxon>
        <taxon>Cytophagia</taxon>
        <taxon>Cytophagales</taxon>
        <taxon>Cyclobacteriaceae</taxon>
        <taxon>Algoriphagus</taxon>
    </lineage>
</organism>
<feature type="region of interest" description="Disordered" evidence="1">
    <location>
        <begin position="31"/>
        <end position="100"/>
    </location>
</feature>
<dbReference type="RefSeq" id="WP_091692817.1">
    <property type="nucleotide sequence ID" value="NZ_FPBF01000002.1"/>
</dbReference>